<organism evidence="12 13">
    <name type="scientific">Edaphobacter acidisoli</name>
    <dbReference type="NCBI Taxonomy" id="2040573"/>
    <lineage>
        <taxon>Bacteria</taxon>
        <taxon>Pseudomonadati</taxon>
        <taxon>Acidobacteriota</taxon>
        <taxon>Terriglobia</taxon>
        <taxon>Terriglobales</taxon>
        <taxon>Acidobacteriaceae</taxon>
        <taxon>Edaphobacter</taxon>
    </lineage>
</organism>
<evidence type="ECO:0000259" key="11">
    <source>
        <dbReference type="PROSITE" id="PS52015"/>
    </source>
</evidence>
<keyword evidence="4" id="KW-1003">Cell membrane</keyword>
<dbReference type="Proteomes" id="UP000648801">
    <property type="component" value="Unassembled WGS sequence"/>
</dbReference>
<keyword evidence="7" id="KW-0653">Protein transport</keyword>
<evidence type="ECO:0000256" key="1">
    <source>
        <dbReference type="ARBA" id="ARBA00004383"/>
    </source>
</evidence>
<dbReference type="GO" id="GO:0055085">
    <property type="term" value="P:transmembrane transport"/>
    <property type="evidence" value="ECO:0007669"/>
    <property type="project" value="InterPro"/>
</dbReference>
<keyword evidence="9" id="KW-0472">Membrane</keyword>
<dbReference type="PROSITE" id="PS52015">
    <property type="entry name" value="TONB_CTD"/>
    <property type="match status" value="1"/>
</dbReference>
<dbReference type="SUPFAM" id="SSF74653">
    <property type="entry name" value="TolA/TonB C-terminal domain"/>
    <property type="match status" value="1"/>
</dbReference>
<feature type="chain" id="PRO_5037457538" description="TonB C-terminal domain-containing protein" evidence="10">
    <location>
        <begin position="28"/>
        <end position="112"/>
    </location>
</feature>
<keyword evidence="6" id="KW-0812">Transmembrane</keyword>
<keyword evidence="3" id="KW-0813">Transport</keyword>
<proteinExistence type="inferred from homology"/>
<accession>A0A916W2D8</accession>
<dbReference type="Pfam" id="PF03544">
    <property type="entry name" value="TonB_C"/>
    <property type="match status" value="1"/>
</dbReference>
<evidence type="ECO:0000256" key="3">
    <source>
        <dbReference type="ARBA" id="ARBA00022448"/>
    </source>
</evidence>
<dbReference type="GO" id="GO:0031992">
    <property type="term" value="F:energy transducer activity"/>
    <property type="evidence" value="ECO:0007669"/>
    <property type="project" value="TreeGrafter"/>
</dbReference>
<sequence>MATRIRKSSSLLALGSMVLGVAGTAHAVNVHRAIVSRVAPVYPELARRMHVGGKVVLLVSVDANGTVSNTKVESGHALLAPAAEDAVKRWHFAPAPAPTESEIDVNFDIDGQ</sequence>
<evidence type="ECO:0000313" key="13">
    <source>
        <dbReference type="Proteomes" id="UP000648801"/>
    </source>
</evidence>
<reference evidence="12" key="1">
    <citation type="journal article" date="2014" name="Int. J. Syst. Evol. Microbiol.">
        <title>Complete genome sequence of Corynebacterium casei LMG S-19264T (=DSM 44701T), isolated from a smear-ripened cheese.</title>
        <authorList>
            <consortium name="US DOE Joint Genome Institute (JGI-PGF)"/>
            <person name="Walter F."/>
            <person name="Albersmeier A."/>
            <person name="Kalinowski J."/>
            <person name="Ruckert C."/>
        </authorList>
    </citation>
    <scope>NUCLEOTIDE SEQUENCE</scope>
    <source>
        <strain evidence="12">CGMCC 1.15447</strain>
    </source>
</reference>
<feature type="signal peptide" evidence="10">
    <location>
        <begin position="1"/>
        <end position="27"/>
    </location>
</feature>
<evidence type="ECO:0000256" key="2">
    <source>
        <dbReference type="ARBA" id="ARBA00006555"/>
    </source>
</evidence>
<dbReference type="PANTHER" id="PTHR33446:SF2">
    <property type="entry name" value="PROTEIN TONB"/>
    <property type="match status" value="1"/>
</dbReference>
<evidence type="ECO:0000256" key="6">
    <source>
        <dbReference type="ARBA" id="ARBA00022692"/>
    </source>
</evidence>
<dbReference type="GO" id="GO:0015031">
    <property type="term" value="P:protein transport"/>
    <property type="evidence" value="ECO:0007669"/>
    <property type="project" value="UniProtKB-KW"/>
</dbReference>
<evidence type="ECO:0000256" key="4">
    <source>
        <dbReference type="ARBA" id="ARBA00022475"/>
    </source>
</evidence>
<dbReference type="GO" id="GO:0098797">
    <property type="term" value="C:plasma membrane protein complex"/>
    <property type="evidence" value="ECO:0007669"/>
    <property type="project" value="TreeGrafter"/>
</dbReference>
<dbReference type="AlphaFoldDB" id="A0A916W2D8"/>
<evidence type="ECO:0000256" key="5">
    <source>
        <dbReference type="ARBA" id="ARBA00022519"/>
    </source>
</evidence>
<dbReference type="InterPro" id="IPR051045">
    <property type="entry name" value="TonB-dependent_transducer"/>
</dbReference>
<evidence type="ECO:0000256" key="8">
    <source>
        <dbReference type="ARBA" id="ARBA00022989"/>
    </source>
</evidence>
<feature type="domain" description="TonB C-terminal" evidence="11">
    <location>
        <begin position="27"/>
        <end position="112"/>
    </location>
</feature>
<dbReference type="EMBL" id="BMJB01000001">
    <property type="protein sequence ID" value="GGA60578.1"/>
    <property type="molecule type" value="Genomic_DNA"/>
</dbReference>
<dbReference type="InterPro" id="IPR006260">
    <property type="entry name" value="TonB/TolA_C"/>
</dbReference>
<keyword evidence="10" id="KW-0732">Signal</keyword>
<comment type="subcellular location">
    <subcellularLocation>
        <location evidence="1">Cell inner membrane</location>
        <topology evidence="1">Single-pass membrane protein</topology>
        <orientation evidence="1">Periplasmic side</orientation>
    </subcellularLocation>
</comment>
<keyword evidence="8" id="KW-1133">Transmembrane helix</keyword>
<reference evidence="12" key="2">
    <citation type="submission" date="2020-09" db="EMBL/GenBank/DDBJ databases">
        <authorList>
            <person name="Sun Q."/>
            <person name="Zhou Y."/>
        </authorList>
    </citation>
    <scope>NUCLEOTIDE SEQUENCE</scope>
    <source>
        <strain evidence="12">CGMCC 1.15447</strain>
    </source>
</reference>
<evidence type="ECO:0000313" key="12">
    <source>
        <dbReference type="EMBL" id="GGA60578.1"/>
    </source>
</evidence>
<keyword evidence="13" id="KW-1185">Reference proteome</keyword>
<dbReference type="RefSeq" id="WP_188758186.1">
    <property type="nucleotide sequence ID" value="NZ_BMJB01000001.1"/>
</dbReference>
<comment type="similarity">
    <text evidence="2">Belongs to the TonB family.</text>
</comment>
<protein>
    <recommendedName>
        <fullName evidence="11">TonB C-terminal domain-containing protein</fullName>
    </recommendedName>
</protein>
<comment type="caution">
    <text evidence="12">The sequence shown here is derived from an EMBL/GenBank/DDBJ whole genome shotgun (WGS) entry which is preliminary data.</text>
</comment>
<name>A0A916W2D8_9BACT</name>
<dbReference type="NCBIfam" id="TIGR01352">
    <property type="entry name" value="tonB_Cterm"/>
    <property type="match status" value="1"/>
</dbReference>
<dbReference type="Gene3D" id="3.30.1150.10">
    <property type="match status" value="1"/>
</dbReference>
<dbReference type="PANTHER" id="PTHR33446">
    <property type="entry name" value="PROTEIN TONB-RELATED"/>
    <property type="match status" value="1"/>
</dbReference>
<keyword evidence="5" id="KW-0997">Cell inner membrane</keyword>
<gene>
    <name evidence="12" type="ORF">GCM10011507_10150</name>
</gene>
<evidence type="ECO:0000256" key="7">
    <source>
        <dbReference type="ARBA" id="ARBA00022927"/>
    </source>
</evidence>
<evidence type="ECO:0000256" key="9">
    <source>
        <dbReference type="ARBA" id="ARBA00023136"/>
    </source>
</evidence>
<dbReference type="InterPro" id="IPR037682">
    <property type="entry name" value="TonB_C"/>
</dbReference>
<evidence type="ECO:0000256" key="10">
    <source>
        <dbReference type="SAM" id="SignalP"/>
    </source>
</evidence>